<dbReference type="PANTHER" id="PTHR37423">
    <property type="entry name" value="SOLUBLE LYTIC MUREIN TRANSGLYCOSYLASE-RELATED"/>
    <property type="match status" value="1"/>
</dbReference>
<dbReference type="InterPro" id="IPR023346">
    <property type="entry name" value="Lysozyme-like_dom_sf"/>
</dbReference>
<dbReference type="Pfam" id="PF01464">
    <property type="entry name" value="SLT"/>
    <property type="match status" value="1"/>
</dbReference>
<evidence type="ECO:0000259" key="2">
    <source>
        <dbReference type="Pfam" id="PF01464"/>
    </source>
</evidence>
<comment type="similarity">
    <text evidence="1">Belongs to the transglycosylase Slt family.</text>
</comment>
<dbReference type="InterPro" id="IPR000189">
    <property type="entry name" value="Transglyc_AS"/>
</dbReference>
<name>A0A120MK87_ANAPI</name>
<evidence type="ECO:0000313" key="6">
    <source>
        <dbReference type="Proteomes" id="UP000184204"/>
    </source>
</evidence>
<sequence>MFRLIKKLLIWVFLLLGVGVFGYYVVLPQVLPLKYREQVEKYAKMYDVEESLIFAVIFCESRFDPDAHSRAGAKGLMQVTTETGWWAASRIDYLDVETIDLKDPETSIAVGTWYLQWLEDKFDEVEPTVLAAYNAGHGKVSQWLADEKYSDDGYHLKEIPFAETNSYVKKVEFMQKLYKICYRL</sequence>
<dbReference type="GO" id="GO:0000270">
    <property type="term" value="P:peptidoglycan metabolic process"/>
    <property type="evidence" value="ECO:0007669"/>
    <property type="project" value="InterPro"/>
</dbReference>
<evidence type="ECO:0000313" key="4">
    <source>
        <dbReference type="EMBL" id="SHE40586.1"/>
    </source>
</evidence>
<dbReference type="Proteomes" id="UP000068026">
    <property type="component" value="Chromosome"/>
</dbReference>
<dbReference type="EMBL" id="CP014223">
    <property type="protein sequence ID" value="AMJ40493.1"/>
    <property type="molecule type" value="Genomic_DNA"/>
</dbReference>
<dbReference type="AlphaFoldDB" id="A0A120MK87"/>
<feature type="domain" description="Transglycosylase SLT" evidence="2">
    <location>
        <begin position="39"/>
        <end position="150"/>
    </location>
</feature>
<organism evidence="4 6">
    <name type="scientific">Anaerotignum propionicum DSM 1682</name>
    <dbReference type="NCBI Taxonomy" id="991789"/>
    <lineage>
        <taxon>Bacteria</taxon>
        <taxon>Bacillati</taxon>
        <taxon>Bacillota</taxon>
        <taxon>Clostridia</taxon>
        <taxon>Lachnospirales</taxon>
        <taxon>Anaerotignaceae</taxon>
        <taxon>Anaerotignum</taxon>
    </lineage>
</organism>
<dbReference type="Proteomes" id="UP000184204">
    <property type="component" value="Unassembled WGS sequence"/>
</dbReference>
<dbReference type="GO" id="GO:0008933">
    <property type="term" value="F:peptidoglycan lytic transglycosylase activity"/>
    <property type="evidence" value="ECO:0007669"/>
    <property type="project" value="InterPro"/>
</dbReference>
<evidence type="ECO:0000256" key="1">
    <source>
        <dbReference type="ARBA" id="ARBA00007734"/>
    </source>
</evidence>
<gene>
    <name evidence="3" type="primary">slt</name>
    <name evidence="3" type="ORF">CPRO_08930</name>
    <name evidence="4" type="ORF">SAMN02745151_00590</name>
</gene>
<dbReference type="SUPFAM" id="SSF53955">
    <property type="entry name" value="Lysozyme-like"/>
    <property type="match status" value="1"/>
</dbReference>
<protein>
    <submittedName>
        <fullName evidence="4">Soluble lytic murein transglycosylase</fullName>
        <ecNumber evidence="3">4.2.2.-</ecNumber>
    </submittedName>
</protein>
<dbReference type="RefSeq" id="WP_066048227.1">
    <property type="nucleotide sequence ID" value="NZ_CP014223.1"/>
</dbReference>
<dbReference type="CDD" id="cd16896">
    <property type="entry name" value="LT_Slt70-like"/>
    <property type="match status" value="1"/>
</dbReference>
<dbReference type="Gene3D" id="1.10.530.10">
    <property type="match status" value="1"/>
</dbReference>
<proteinExistence type="inferred from homology"/>
<dbReference type="EC" id="4.2.2.-" evidence="3"/>
<dbReference type="InterPro" id="IPR008258">
    <property type="entry name" value="Transglycosylase_SLT_dom_1"/>
</dbReference>
<dbReference type="KEGG" id="cpro:CPRO_08930"/>
<reference evidence="6" key="4">
    <citation type="submission" date="2016-11" db="EMBL/GenBank/DDBJ databases">
        <authorList>
            <person name="Jaros S."/>
            <person name="Januszkiewicz K."/>
            <person name="Wedrychowicz H."/>
        </authorList>
    </citation>
    <scope>NUCLEOTIDE SEQUENCE [LARGE SCALE GENOMIC DNA]</scope>
    <source>
        <strain evidence="6">DSM 1682</strain>
    </source>
</reference>
<reference evidence="3 5" key="1">
    <citation type="journal article" date="2016" name="Genome Announc.">
        <title>Complete Genome Sequence of the Amino Acid-Fermenting Clostridium propionicum X2 (DSM 1682).</title>
        <authorList>
            <person name="Poehlein A."/>
            <person name="Schlien K."/>
            <person name="Chowdhury N.P."/>
            <person name="Gottschalk G."/>
            <person name="Buckel W."/>
            <person name="Daniel R."/>
        </authorList>
    </citation>
    <scope>NUCLEOTIDE SEQUENCE [LARGE SCALE GENOMIC DNA]</scope>
    <source>
        <strain evidence="3 5">X2</strain>
    </source>
</reference>
<dbReference type="OrthoDB" id="9815002at2"/>
<dbReference type="PANTHER" id="PTHR37423:SF2">
    <property type="entry name" value="MEMBRANE-BOUND LYTIC MUREIN TRANSGLYCOSYLASE C"/>
    <property type="match status" value="1"/>
</dbReference>
<accession>A0A120MK87</accession>
<keyword evidence="3" id="KW-0456">Lyase</keyword>
<dbReference type="PROSITE" id="PS00922">
    <property type="entry name" value="TRANSGLYCOSYLASE"/>
    <property type="match status" value="1"/>
</dbReference>
<evidence type="ECO:0000313" key="3">
    <source>
        <dbReference type="EMBL" id="AMJ40493.1"/>
    </source>
</evidence>
<keyword evidence="5" id="KW-1185">Reference proteome</keyword>
<evidence type="ECO:0000313" key="5">
    <source>
        <dbReference type="Proteomes" id="UP000068026"/>
    </source>
</evidence>
<dbReference type="EMBL" id="FQUA01000002">
    <property type="protein sequence ID" value="SHE40586.1"/>
    <property type="molecule type" value="Genomic_DNA"/>
</dbReference>
<reference evidence="4" key="3">
    <citation type="submission" date="2016-11" db="EMBL/GenBank/DDBJ databases">
        <authorList>
            <person name="Varghese N."/>
            <person name="Submissions S."/>
        </authorList>
    </citation>
    <scope>NUCLEOTIDE SEQUENCE</scope>
    <source>
        <strain evidence="4">DSM 1682</strain>
    </source>
</reference>
<reference evidence="5" key="2">
    <citation type="submission" date="2016-01" db="EMBL/GenBank/DDBJ databases">
        <authorList>
            <person name="Poehlein A."/>
            <person name="Schlien K."/>
            <person name="Gottschalk G."/>
            <person name="Buckel W."/>
            <person name="Daniel R."/>
        </authorList>
    </citation>
    <scope>NUCLEOTIDE SEQUENCE [LARGE SCALE GENOMIC DNA]</scope>
    <source>
        <strain evidence="5">X2</strain>
    </source>
</reference>
<dbReference type="GO" id="GO:0016020">
    <property type="term" value="C:membrane"/>
    <property type="evidence" value="ECO:0007669"/>
    <property type="project" value="InterPro"/>
</dbReference>